<gene>
    <name evidence="1" type="ORF">L6164_033351</name>
</gene>
<dbReference type="EMBL" id="CM039438">
    <property type="protein sequence ID" value="KAI4299931.1"/>
    <property type="molecule type" value="Genomic_DNA"/>
</dbReference>
<evidence type="ECO:0000313" key="2">
    <source>
        <dbReference type="Proteomes" id="UP000828941"/>
    </source>
</evidence>
<accession>A0ACB9KRQ2</accession>
<sequence length="187" mass="21622">MEKEWPRRRRAVTERIFNNVFGVPELNLHDVFISFRGEDTRRNFVSYLHATLVNAGIKVFIDDKELQRGQEISVSLRQAIVDSRISIVVFSTNYAGSRWCLEELVDIMVCHKGDGRSQVLPVFLSVDPFEVRYQGGTFGQAFENLVNRRSVIDDDARAWREALTEAANLSGFHFSNYREQKLLKDLH</sequence>
<reference evidence="1 2" key="1">
    <citation type="journal article" date="2022" name="DNA Res.">
        <title>Chromosomal-level genome assembly of the orchid tree Bauhinia variegata (Leguminosae; Cercidoideae) supports the allotetraploid origin hypothesis of Bauhinia.</title>
        <authorList>
            <person name="Zhong Y."/>
            <person name="Chen Y."/>
            <person name="Zheng D."/>
            <person name="Pang J."/>
            <person name="Liu Y."/>
            <person name="Luo S."/>
            <person name="Meng S."/>
            <person name="Qian L."/>
            <person name="Wei D."/>
            <person name="Dai S."/>
            <person name="Zhou R."/>
        </authorList>
    </citation>
    <scope>NUCLEOTIDE SEQUENCE [LARGE SCALE GENOMIC DNA]</scope>
    <source>
        <strain evidence="1">BV-YZ2020</strain>
    </source>
</reference>
<dbReference type="Proteomes" id="UP000828941">
    <property type="component" value="Chromosome 13"/>
</dbReference>
<evidence type="ECO:0000313" key="1">
    <source>
        <dbReference type="EMBL" id="KAI4299931.1"/>
    </source>
</evidence>
<organism evidence="1 2">
    <name type="scientific">Bauhinia variegata</name>
    <name type="common">Purple orchid tree</name>
    <name type="synonym">Phanera variegata</name>
    <dbReference type="NCBI Taxonomy" id="167791"/>
    <lineage>
        <taxon>Eukaryota</taxon>
        <taxon>Viridiplantae</taxon>
        <taxon>Streptophyta</taxon>
        <taxon>Embryophyta</taxon>
        <taxon>Tracheophyta</taxon>
        <taxon>Spermatophyta</taxon>
        <taxon>Magnoliopsida</taxon>
        <taxon>eudicotyledons</taxon>
        <taxon>Gunneridae</taxon>
        <taxon>Pentapetalae</taxon>
        <taxon>rosids</taxon>
        <taxon>fabids</taxon>
        <taxon>Fabales</taxon>
        <taxon>Fabaceae</taxon>
        <taxon>Cercidoideae</taxon>
        <taxon>Cercideae</taxon>
        <taxon>Bauhiniinae</taxon>
        <taxon>Bauhinia</taxon>
    </lineage>
</organism>
<protein>
    <submittedName>
        <fullName evidence="1">Uncharacterized protein</fullName>
    </submittedName>
</protein>
<keyword evidence="2" id="KW-1185">Reference proteome</keyword>
<comment type="caution">
    <text evidence="1">The sequence shown here is derived from an EMBL/GenBank/DDBJ whole genome shotgun (WGS) entry which is preliminary data.</text>
</comment>
<name>A0ACB9KRQ2_BAUVA</name>
<proteinExistence type="predicted"/>